<dbReference type="RefSeq" id="WP_318598634.1">
    <property type="nucleotide sequence ID" value="NZ_JAWSTH010000051.1"/>
</dbReference>
<reference evidence="8" key="1">
    <citation type="submission" date="2023-07" db="EMBL/GenBank/DDBJ databases">
        <title>Conexibacter stalactiti sp. nov., isolated from stalactites in a lava cave and emended description of the genus Conexibacter.</title>
        <authorList>
            <person name="Lee S.D."/>
        </authorList>
    </citation>
    <scope>NUCLEOTIDE SEQUENCE [LARGE SCALE GENOMIC DNA]</scope>
    <source>
        <strain evidence="8">KCTC 39840</strain>
    </source>
</reference>
<keyword evidence="3 6" id="KW-0812">Transmembrane</keyword>
<dbReference type="PANTHER" id="PTHR43701">
    <property type="entry name" value="MEMBRANE TRANSPORTER PROTEIN MJ0441-RELATED"/>
    <property type="match status" value="1"/>
</dbReference>
<organism evidence="7 8">
    <name type="scientific">Conexibacter stalactiti</name>
    <dbReference type="NCBI Taxonomy" id="1940611"/>
    <lineage>
        <taxon>Bacteria</taxon>
        <taxon>Bacillati</taxon>
        <taxon>Actinomycetota</taxon>
        <taxon>Thermoleophilia</taxon>
        <taxon>Solirubrobacterales</taxon>
        <taxon>Conexibacteraceae</taxon>
        <taxon>Conexibacter</taxon>
    </lineage>
</organism>
<comment type="similarity">
    <text evidence="2 6">Belongs to the 4-toluene sulfonate uptake permease (TSUP) (TC 2.A.102) family.</text>
</comment>
<protein>
    <recommendedName>
        <fullName evidence="6">Probable membrane transporter protein</fullName>
    </recommendedName>
</protein>
<reference evidence="7 8" key="2">
    <citation type="submission" date="2023-10" db="EMBL/GenBank/DDBJ databases">
        <authorList>
            <person name="Han X.F."/>
        </authorList>
    </citation>
    <scope>NUCLEOTIDE SEQUENCE [LARGE SCALE GENOMIC DNA]</scope>
    <source>
        <strain evidence="7 8">KCTC 39840</strain>
    </source>
</reference>
<evidence type="ECO:0000256" key="5">
    <source>
        <dbReference type="ARBA" id="ARBA00023136"/>
    </source>
</evidence>
<dbReference type="Proteomes" id="UP001284601">
    <property type="component" value="Unassembled WGS sequence"/>
</dbReference>
<dbReference type="Pfam" id="PF01925">
    <property type="entry name" value="TauE"/>
    <property type="match status" value="1"/>
</dbReference>
<evidence type="ECO:0000313" key="8">
    <source>
        <dbReference type="Proteomes" id="UP001284601"/>
    </source>
</evidence>
<comment type="caution">
    <text evidence="7">The sequence shown here is derived from an EMBL/GenBank/DDBJ whole genome shotgun (WGS) entry which is preliminary data.</text>
</comment>
<comment type="subcellular location">
    <subcellularLocation>
        <location evidence="6">Cell membrane</location>
        <topology evidence="6">Multi-pass membrane protein</topology>
    </subcellularLocation>
    <subcellularLocation>
        <location evidence="1">Membrane</location>
        <topology evidence="1">Multi-pass membrane protein</topology>
    </subcellularLocation>
</comment>
<keyword evidence="6" id="KW-1003">Cell membrane</keyword>
<evidence type="ECO:0000313" key="7">
    <source>
        <dbReference type="EMBL" id="MDW5596253.1"/>
    </source>
</evidence>
<feature type="transmembrane region" description="Helical" evidence="6">
    <location>
        <begin position="171"/>
        <end position="202"/>
    </location>
</feature>
<evidence type="ECO:0000256" key="4">
    <source>
        <dbReference type="ARBA" id="ARBA00022989"/>
    </source>
</evidence>
<keyword evidence="8" id="KW-1185">Reference proteome</keyword>
<gene>
    <name evidence="7" type="ORF">R7226_18030</name>
</gene>
<feature type="transmembrane region" description="Helical" evidence="6">
    <location>
        <begin position="141"/>
        <end position="159"/>
    </location>
</feature>
<feature type="transmembrane region" description="Helical" evidence="6">
    <location>
        <begin position="77"/>
        <end position="97"/>
    </location>
</feature>
<keyword evidence="5 6" id="KW-0472">Membrane</keyword>
<sequence length="264" mass="26909">MPDWLAAALIAFGVATITTPAGVSGAVFLLPVQVTLLHVPNPALSPTNLLFNVVATPGALLRFARRDGSLLRAPLTRLILAGSLPGVVLGAILRVELLSSRRTFLFVIAAVLAPLGLMLLRDQRSRRRVNAVRDATAPGRWIVPVAAGVGMIGGIYGIGGGSLLSPLLVSAGFTVAAVAPAALTSTFVTSVVGIAAFQLLALAHGGGEQIAPEWATGLALGAGGLAGSYLGATLQPRIPEAVLRRLLGVACILIAGRYLVEAIG</sequence>
<dbReference type="InterPro" id="IPR051598">
    <property type="entry name" value="TSUP/Inactive_protease-like"/>
</dbReference>
<evidence type="ECO:0000256" key="2">
    <source>
        <dbReference type="ARBA" id="ARBA00009142"/>
    </source>
</evidence>
<feature type="transmembrane region" description="Helical" evidence="6">
    <location>
        <begin position="103"/>
        <end position="120"/>
    </location>
</feature>
<accession>A0ABU4HSF1</accession>
<name>A0ABU4HSF1_9ACTN</name>
<evidence type="ECO:0000256" key="3">
    <source>
        <dbReference type="ARBA" id="ARBA00022692"/>
    </source>
</evidence>
<evidence type="ECO:0000256" key="1">
    <source>
        <dbReference type="ARBA" id="ARBA00004141"/>
    </source>
</evidence>
<proteinExistence type="inferred from homology"/>
<dbReference type="EMBL" id="JAWSTH010000051">
    <property type="protein sequence ID" value="MDW5596253.1"/>
    <property type="molecule type" value="Genomic_DNA"/>
</dbReference>
<dbReference type="PANTHER" id="PTHR43701:SF5">
    <property type="entry name" value="MEMBRANE TRANSPORTER PROTEIN-RELATED"/>
    <property type="match status" value="1"/>
</dbReference>
<evidence type="ECO:0000256" key="6">
    <source>
        <dbReference type="RuleBase" id="RU363041"/>
    </source>
</evidence>
<keyword evidence="4 6" id="KW-1133">Transmembrane helix</keyword>
<feature type="transmembrane region" description="Helical" evidence="6">
    <location>
        <begin position="49"/>
        <end position="65"/>
    </location>
</feature>
<dbReference type="InterPro" id="IPR002781">
    <property type="entry name" value="TM_pro_TauE-like"/>
</dbReference>